<proteinExistence type="predicted"/>
<sequence length="456" mass="51412">MSMQNKPQMVEAVMFFSERGGICKQMFFPEFEALLDGVVNMPEFADQQMRVAYMLINPRLLIKGLVFFYLDFDEKGAPDSGWNIPLQALGERAGRGPDLGAGPIRLACRSQCPVSWHQMHLWDPSLSPGNNDLALLRDVVKRNSLGLLVEDERSQAVAPERLQMASEDKWYAPDPGQEEAAKANHKLDQEQRLKAAQLIKQQRLRISSLTQQHEEELAKFKLASEEQSKSRQTQITDLQQTLRQQEVHNAALKAQLAAQAASFQAVREEMTEQLRALEHDGRSESDSLRAQFEGEMQAKIASAVADYKEQIAIRDVELAYRSEQDTQALQEINRLKRAYADLASQGGDQILERLAKLGMVFVVYHPGAGHLTIPLQDIASYQDNPQAYVAAKCFVSEEQYRQWLAHYQQPSCEALLPSGERCAIPIDRIDTPSRFNLAESNCCARHKASSRLRTVS</sequence>
<keyword evidence="3" id="KW-1185">Reference proteome</keyword>
<dbReference type="AlphaFoldDB" id="A0A1I3KI49"/>
<dbReference type="OrthoDB" id="6189582at2"/>
<feature type="coiled-coil region" evidence="1">
    <location>
        <begin position="199"/>
        <end position="280"/>
    </location>
</feature>
<evidence type="ECO:0000313" key="2">
    <source>
        <dbReference type="EMBL" id="SFI72040.1"/>
    </source>
</evidence>
<keyword evidence="1" id="KW-0175">Coiled coil</keyword>
<evidence type="ECO:0000256" key="1">
    <source>
        <dbReference type="SAM" id="Coils"/>
    </source>
</evidence>
<evidence type="ECO:0008006" key="4">
    <source>
        <dbReference type="Google" id="ProtNLM"/>
    </source>
</evidence>
<protein>
    <recommendedName>
        <fullName evidence="4">Chromosome partitioning protein ParA</fullName>
    </recommendedName>
</protein>
<dbReference type="STRING" id="425504.SAMN05216206_2830"/>
<gene>
    <name evidence="2" type="ORF">SAMN05216206_2830</name>
</gene>
<reference evidence="3" key="1">
    <citation type="submission" date="2016-10" db="EMBL/GenBank/DDBJ databases">
        <authorList>
            <person name="Varghese N."/>
            <person name="Submissions S."/>
        </authorList>
    </citation>
    <scope>NUCLEOTIDE SEQUENCE [LARGE SCALE GENOMIC DNA]</scope>
    <source>
        <strain evidence="3">LMG 24016</strain>
    </source>
</reference>
<name>A0A1I3KI49_9PSED</name>
<dbReference type="RefSeq" id="WP_090242957.1">
    <property type="nucleotide sequence ID" value="NZ_FOQL01000003.1"/>
</dbReference>
<organism evidence="2 3">
    <name type="scientific">Pseudomonas guineae</name>
    <dbReference type="NCBI Taxonomy" id="425504"/>
    <lineage>
        <taxon>Bacteria</taxon>
        <taxon>Pseudomonadati</taxon>
        <taxon>Pseudomonadota</taxon>
        <taxon>Gammaproteobacteria</taxon>
        <taxon>Pseudomonadales</taxon>
        <taxon>Pseudomonadaceae</taxon>
        <taxon>Pseudomonas</taxon>
    </lineage>
</organism>
<evidence type="ECO:0000313" key="3">
    <source>
        <dbReference type="Proteomes" id="UP000243606"/>
    </source>
</evidence>
<dbReference type="EMBL" id="FOQL01000003">
    <property type="protein sequence ID" value="SFI72040.1"/>
    <property type="molecule type" value="Genomic_DNA"/>
</dbReference>
<accession>A0A1I3KI49</accession>
<dbReference type="Proteomes" id="UP000243606">
    <property type="component" value="Unassembled WGS sequence"/>
</dbReference>